<gene>
    <name evidence="1" type="ORF">OXU80_24740</name>
</gene>
<proteinExistence type="predicted"/>
<protein>
    <submittedName>
        <fullName evidence="1">Acyl-CoA dehydrogenase family protein</fullName>
    </submittedName>
</protein>
<evidence type="ECO:0000313" key="1">
    <source>
        <dbReference type="EMBL" id="WAJ27998.1"/>
    </source>
</evidence>
<organism evidence="1 2">
    <name type="scientific">Antarcticirhabdus aurantiaca</name>
    <dbReference type="NCBI Taxonomy" id="2606717"/>
    <lineage>
        <taxon>Bacteria</taxon>
        <taxon>Pseudomonadati</taxon>
        <taxon>Pseudomonadota</taxon>
        <taxon>Alphaproteobacteria</taxon>
        <taxon>Hyphomicrobiales</taxon>
        <taxon>Aurantimonadaceae</taxon>
        <taxon>Antarcticirhabdus</taxon>
    </lineage>
</organism>
<name>A0ACD4NMM6_9HYPH</name>
<dbReference type="EMBL" id="CP113520">
    <property type="protein sequence ID" value="WAJ27998.1"/>
    <property type="molecule type" value="Genomic_DNA"/>
</dbReference>
<sequence length="369" mass="39066">MRPDRTIEAEAGTTPVSAMLRDEAAARDRDGAFPEAAFAILRAQGLVADPPLGRGEIRQLLRRLAAVGRADLSTGRIYEGHVNALDLARRHGTLAQVDDVAGRARRGELFGIWNTDDPGDPLRLEEGRLLGRKTFASGVDGLSRAIVTVPTETGRQMILLPLAGLPVDRSWWRPLGMRASGSHVVDFTGLAVSPDWHLGAPGAYVAQPWFSAGAARFVAVQVGGMHAVFDAALDHLTATGRAGAPHQAHRIARMGIAVETGYNWLERAARDWIAAEDADAASPTAAHLVATVDAARSAVEAAALAVLEEAERGVGAAGFIAPHPLERLMRDLRTYLRQPNPDGALTSLGAAIAAGTWAPGEALLRESEA</sequence>
<keyword evidence="2" id="KW-1185">Reference proteome</keyword>
<evidence type="ECO:0000313" key="2">
    <source>
        <dbReference type="Proteomes" id="UP001163223"/>
    </source>
</evidence>
<accession>A0ACD4NMM6</accession>
<reference evidence="1" key="1">
    <citation type="submission" date="2022-11" db="EMBL/GenBank/DDBJ databases">
        <title>beta-Carotene-producing bacterium, Jeongeuplla avenae sp. nov., alleviates the salt stress of Arabidopsis seedlings.</title>
        <authorList>
            <person name="Jiang L."/>
            <person name="Lee J."/>
        </authorList>
    </citation>
    <scope>NUCLEOTIDE SEQUENCE</scope>
    <source>
        <strain evidence="1">DY_R2A_6</strain>
    </source>
</reference>
<dbReference type="Proteomes" id="UP001163223">
    <property type="component" value="Chromosome"/>
</dbReference>